<dbReference type="Pfam" id="PF03721">
    <property type="entry name" value="UDPG_MGDP_dh_N"/>
    <property type="match status" value="1"/>
</dbReference>
<dbReference type="Pfam" id="PF03720">
    <property type="entry name" value="UDPG_MGDP_dh_C"/>
    <property type="match status" value="1"/>
</dbReference>
<dbReference type="InterPro" id="IPR017476">
    <property type="entry name" value="UDP-Glc/GDP-Man"/>
</dbReference>
<comment type="catalytic activity">
    <reaction evidence="3">
        <text>UDP-alpha-D-glucose + 2 NAD(+) + H2O = UDP-alpha-D-glucuronate + 2 NADH + 3 H(+)</text>
        <dbReference type="Rhea" id="RHEA:23596"/>
        <dbReference type="ChEBI" id="CHEBI:15377"/>
        <dbReference type="ChEBI" id="CHEBI:15378"/>
        <dbReference type="ChEBI" id="CHEBI:57540"/>
        <dbReference type="ChEBI" id="CHEBI:57945"/>
        <dbReference type="ChEBI" id="CHEBI:58052"/>
        <dbReference type="ChEBI" id="CHEBI:58885"/>
        <dbReference type="EC" id="1.1.1.22"/>
    </reaction>
</comment>
<protein>
    <recommendedName>
        <fullName evidence="3">UDP-glucose 6-dehydrogenase</fullName>
        <ecNumber evidence="3">1.1.1.22</ecNumber>
    </recommendedName>
</protein>
<keyword evidence="2 3" id="KW-0520">NAD</keyword>
<reference evidence="5" key="1">
    <citation type="submission" date="2021-06" db="EMBL/GenBank/DDBJ databases">
        <authorList>
            <person name="Criscuolo A."/>
        </authorList>
    </citation>
    <scope>NUCLEOTIDE SEQUENCE</scope>
    <source>
        <strain evidence="5">CIP111600</strain>
    </source>
</reference>
<keyword evidence="6" id="KW-1185">Reference proteome</keyword>
<sequence>MKVTVVGSGYVGTTTALVLASLGHQVIGYDIDAGKVERLNNGELPFTEPGLDQMLRDLLGSGRMTFTSDSRSAVTESEVLMISVGTPSMPNGGADLKYLRQVLDTIAAHINEPKIIVTKSTVPIGTNRWMKERLSEIIDMQTYPVEVVSNPEFLREGEALYDSLHPSRTVIGGENESAMDKVKGLYASLQTTYVVCNYETAEMIKYASNGFLAAKISFINEMARLADRVGADIRGVAQGMGLDPRISPHHLYAGIGYGGSCFPKDVDELLYFGTQQGTELELLRQVKRINDSQIAWFADKMQSVLPLEGKRIAVLGVAFKENTDDQRESPGIKMIEQLLHRGVQEIRVVDPTVESVEHIHWSKGIDRKMLSRVNVVTEASEAVAGAHAVVLATPWPQFSSYPWEAWASIAETAYFFDGRNYLDPAEMRSKGWHFTGIARGETT</sequence>
<dbReference type="InterPro" id="IPR014026">
    <property type="entry name" value="UDP-Glc/GDP-Man_DH_dimer"/>
</dbReference>
<gene>
    <name evidence="5" type="primary">ywqF_2</name>
    <name evidence="5" type="ORF">PAESOLCIP111_03194</name>
</gene>
<comment type="similarity">
    <text evidence="3">Belongs to the UDP-glucose/GDP-mannose dehydrogenase family.</text>
</comment>
<dbReference type="EC" id="1.1.1.22" evidence="3"/>
<name>A0A916NJ74_9BACL</name>
<dbReference type="PANTHER" id="PTHR43750:SF3">
    <property type="entry name" value="UDP-GLUCOSE 6-DEHYDROGENASE TUAD"/>
    <property type="match status" value="1"/>
</dbReference>
<evidence type="ECO:0000256" key="2">
    <source>
        <dbReference type="ARBA" id="ARBA00023027"/>
    </source>
</evidence>
<organism evidence="5 6">
    <name type="scientific">Paenibacillus solanacearum</name>
    <dbReference type="NCBI Taxonomy" id="2048548"/>
    <lineage>
        <taxon>Bacteria</taxon>
        <taxon>Bacillati</taxon>
        <taxon>Bacillota</taxon>
        <taxon>Bacilli</taxon>
        <taxon>Bacillales</taxon>
        <taxon>Paenibacillaceae</taxon>
        <taxon>Paenibacillus</taxon>
    </lineage>
</organism>
<dbReference type="InterPro" id="IPR014027">
    <property type="entry name" value="UDP-Glc/GDP-Man_DH_C"/>
</dbReference>
<accession>A0A916NJ74</accession>
<dbReference type="AlphaFoldDB" id="A0A916NJ74"/>
<dbReference type="NCBIfam" id="TIGR03026">
    <property type="entry name" value="NDP-sugDHase"/>
    <property type="match status" value="1"/>
</dbReference>
<comment type="caution">
    <text evidence="5">The sequence shown here is derived from an EMBL/GenBank/DDBJ whole genome shotgun (WGS) entry which is preliminary data.</text>
</comment>
<dbReference type="GO" id="GO:0051287">
    <property type="term" value="F:NAD binding"/>
    <property type="evidence" value="ECO:0007669"/>
    <property type="project" value="InterPro"/>
</dbReference>
<evidence type="ECO:0000259" key="4">
    <source>
        <dbReference type="SMART" id="SM00984"/>
    </source>
</evidence>
<dbReference type="RefSeq" id="WP_218092957.1">
    <property type="nucleotide sequence ID" value="NZ_CAJVAS010000013.1"/>
</dbReference>
<dbReference type="GO" id="GO:0003979">
    <property type="term" value="F:UDP-glucose 6-dehydrogenase activity"/>
    <property type="evidence" value="ECO:0007669"/>
    <property type="project" value="UniProtKB-EC"/>
</dbReference>
<evidence type="ECO:0000313" key="5">
    <source>
        <dbReference type="EMBL" id="CAG7630471.1"/>
    </source>
</evidence>
<keyword evidence="1 3" id="KW-0560">Oxidoreductase</keyword>
<feature type="domain" description="UDP-glucose/GDP-mannose dehydrogenase C-terminal" evidence="4">
    <location>
        <begin position="313"/>
        <end position="424"/>
    </location>
</feature>
<dbReference type="Proteomes" id="UP000693672">
    <property type="component" value="Unassembled WGS sequence"/>
</dbReference>
<evidence type="ECO:0000256" key="1">
    <source>
        <dbReference type="ARBA" id="ARBA00023002"/>
    </source>
</evidence>
<dbReference type="PIRSF" id="PIRSF000124">
    <property type="entry name" value="UDPglc_GDPman_dh"/>
    <property type="match status" value="1"/>
</dbReference>
<evidence type="ECO:0000256" key="3">
    <source>
        <dbReference type="PIRNR" id="PIRNR000124"/>
    </source>
</evidence>
<dbReference type="InterPro" id="IPR001732">
    <property type="entry name" value="UDP-Glc/GDP-Man_DH_N"/>
</dbReference>
<dbReference type="PANTHER" id="PTHR43750">
    <property type="entry name" value="UDP-GLUCOSE 6-DEHYDROGENASE TUAD"/>
    <property type="match status" value="1"/>
</dbReference>
<dbReference type="SMART" id="SM00984">
    <property type="entry name" value="UDPG_MGDP_dh_C"/>
    <property type="match status" value="1"/>
</dbReference>
<dbReference type="Pfam" id="PF00984">
    <property type="entry name" value="UDPG_MGDP_dh"/>
    <property type="match status" value="1"/>
</dbReference>
<dbReference type="InterPro" id="IPR028357">
    <property type="entry name" value="UDPglc_DH_bac"/>
</dbReference>
<dbReference type="PIRSF" id="PIRSF500134">
    <property type="entry name" value="UDPglc_DH_bac"/>
    <property type="match status" value="1"/>
</dbReference>
<dbReference type="EMBL" id="CAJVAS010000013">
    <property type="protein sequence ID" value="CAG7630471.1"/>
    <property type="molecule type" value="Genomic_DNA"/>
</dbReference>
<proteinExistence type="inferred from homology"/>
<evidence type="ECO:0000313" key="6">
    <source>
        <dbReference type="Proteomes" id="UP000693672"/>
    </source>
</evidence>